<feature type="active site" description="Proton donor" evidence="8">
    <location>
        <position position="12"/>
    </location>
</feature>
<feature type="active site" description="Nucleophile" evidence="8">
    <location>
        <position position="10"/>
    </location>
</feature>
<gene>
    <name evidence="11" type="ordered locus">Pedsa_1259</name>
</gene>
<proteinExistence type="inferred from homology"/>
<evidence type="ECO:0000256" key="5">
    <source>
        <dbReference type="ARBA" id="ARBA00023277"/>
    </source>
</evidence>
<keyword evidence="5 7" id="KW-0119">Carbohydrate metabolism</keyword>
<comment type="cofactor">
    <cofactor evidence="10">
        <name>Zn(2+)</name>
        <dbReference type="ChEBI" id="CHEBI:29105"/>
    </cofactor>
</comment>
<keyword evidence="3 10" id="KW-0479">Metal-binding</keyword>
<dbReference type="PIRSF" id="PIRSF004682">
    <property type="entry name" value="GmhB"/>
    <property type="match status" value="1"/>
</dbReference>
<dbReference type="Pfam" id="PF13242">
    <property type="entry name" value="Hydrolase_like"/>
    <property type="match status" value="1"/>
</dbReference>
<dbReference type="eggNOG" id="COG0241">
    <property type="taxonomic scope" value="Bacteria"/>
</dbReference>
<keyword evidence="10" id="KW-0862">Zinc</keyword>
<dbReference type="GO" id="GO:0005737">
    <property type="term" value="C:cytoplasm"/>
    <property type="evidence" value="ECO:0007669"/>
    <property type="project" value="UniProtKB-SubCell"/>
</dbReference>
<dbReference type="Proteomes" id="UP000000310">
    <property type="component" value="Chromosome"/>
</dbReference>
<evidence type="ECO:0000256" key="4">
    <source>
        <dbReference type="ARBA" id="ARBA00022801"/>
    </source>
</evidence>
<evidence type="ECO:0000313" key="11">
    <source>
        <dbReference type="EMBL" id="ADY51826.1"/>
    </source>
</evidence>
<evidence type="ECO:0000256" key="3">
    <source>
        <dbReference type="ARBA" id="ARBA00022723"/>
    </source>
</evidence>
<dbReference type="InterPro" id="IPR006549">
    <property type="entry name" value="HAD-SF_hydro_IIIA"/>
</dbReference>
<evidence type="ECO:0000256" key="2">
    <source>
        <dbReference type="ARBA" id="ARBA00022490"/>
    </source>
</evidence>
<keyword evidence="10" id="KW-0460">Magnesium</keyword>
<dbReference type="Gene3D" id="3.40.50.1000">
    <property type="entry name" value="HAD superfamily/HAD-like"/>
    <property type="match status" value="1"/>
</dbReference>
<dbReference type="HOGENOM" id="CLU_085077_2_1_10"/>
<dbReference type="OrthoDB" id="9813880at2"/>
<dbReference type="GO" id="GO:0046872">
    <property type="term" value="F:metal ion binding"/>
    <property type="evidence" value="ECO:0007669"/>
    <property type="project" value="UniProtKB-KW"/>
</dbReference>
<feature type="binding site" evidence="10">
    <location>
        <position position="93"/>
    </location>
    <ligand>
        <name>Zn(2+)</name>
        <dbReference type="ChEBI" id="CHEBI:29105"/>
    </ligand>
</feature>
<dbReference type="EMBL" id="CP002545">
    <property type="protein sequence ID" value="ADY51826.1"/>
    <property type="molecule type" value="Genomic_DNA"/>
</dbReference>
<accession>F0SDT0</accession>
<dbReference type="NCBIfam" id="TIGR01656">
    <property type="entry name" value="Histidinol-ppas"/>
    <property type="match status" value="1"/>
</dbReference>
<dbReference type="NCBIfam" id="TIGR01662">
    <property type="entry name" value="HAD-SF-IIIA"/>
    <property type="match status" value="1"/>
</dbReference>
<feature type="binding site" evidence="10">
    <location>
        <position position="108"/>
    </location>
    <ligand>
        <name>Zn(2+)</name>
        <dbReference type="ChEBI" id="CHEBI:29105"/>
    </ligand>
</feature>
<keyword evidence="4 7" id="KW-0378">Hydrolase</keyword>
<evidence type="ECO:0000256" key="6">
    <source>
        <dbReference type="ARBA" id="ARBA00031828"/>
    </source>
</evidence>
<evidence type="ECO:0000256" key="1">
    <source>
        <dbReference type="ARBA" id="ARBA00004496"/>
    </source>
</evidence>
<dbReference type="InterPro" id="IPR004446">
    <property type="entry name" value="Heptose_bisP_phosphatase"/>
</dbReference>
<feature type="binding site" evidence="10">
    <location>
        <position position="12"/>
    </location>
    <ligand>
        <name>Mg(2+)</name>
        <dbReference type="ChEBI" id="CHEBI:18420"/>
    </ligand>
</feature>
<dbReference type="PANTHER" id="PTHR42891:SF1">
    <property type="entry name" value="D-GLYCERO-BETA-D-MANNO-HEPTOSE-1,7-BISPHOSPHATE 7-PHOSPHATASE"/>
    <property type="match status" value="1"/>
</dbReference>
<dbReference type="RefSeq" id="WP_013632325.1">
    <property type="nucleotide sequence ID" value="NC_015177.1"/>
</dbReference>
<organism evidence="11 12">
    <name type="scientific">Pseudopedobacter saltans (strain ATCC 51119 / DSM 12145 / JCM 21818 / CCUG 39354 / LMG 10337 / NBRC 100064 / NCIMB 13643)</name>
    <name type="common">Pedobacter saltans</name>
    <dbReference type="NCBI Taxonomy" id="762903"/>
    <lineage>
        <taxon>Bacteria</taxon>
        <taxon>Pseudomonadati</taxon>
        <taxon>Bacteroidota</taxon>
        <taxon>Sphingobacteriia</taxon>
        <taxon>Sphingobacteriales</taxon>
        <taxon>Sphingobacteriaceae</taxon>
        <taxon>Pseudopedobacter</taxon>
    </lineage>
</organism>
<dbReference type="STRING" id="762903.Pedsa_1259"/>
<comment type="cofactor">
    <cofactor evidence="10">
        <name>Mg(2+)</name>
        <dbReference type="ChEBI" id="CHEBI:18420"/>
    </cofactor>
</comment>
<keyword evidence="2 7" id="KW-0963">Cytoplasm</keyword>
<sequence length="202" mass="22595">MEAKKAIFLDKDGTIVRDIPYNVNPDLITLNEGVLDGLELLDSLGYCFIIISNQAGIARGYFEEQDLVGVERRIRQLLNQRGLVLSGFYYCPHSEDGIVPEYSIKCTCRKPGPQLILNAAQDHGIDLLQSWMIGDILDDVEAGKSAGCKSILINNGNEDQWQVNGNLNRIPNWISDDFWDAASFISNQHKTKGNGQRAFEYS</sequence>
<keyword evidence="12" id="KW-1185">Reference proteome</keyword>
<feature type="site" description="Contributes to substrate recognition" evidence="9">
    <location>
        <position position="109"/>
    </location>
</feature>
<reference evidence="11 12" key="1">
    <citation type="journal article" date="2011" name="Stand. Genomic Sci.">
        <title>Complete genome sequence of the gliding, heparinolytic Pedobacter saltans type strain (113).</title>
        <authorList>
            <person name="Liolios K."/>
            <person name="Sikorski J."/>
            <person name="Lu M."/>
            <person name="Nolan M."/>
            <person name="Lapidus A."/>
            <person name="Lucas S."/>
            <person name="Hammon N."/>
            <person name="Deshpande S."/>
            <person name="Cheng J.F."/>
            <person name="Tapia R."/>
            <person name="Han C."/>
            <person name="Goodwin L."/>
            <person name="Pitluck S."/>
            <person name="Huntemann M."/>
            <person name="Ivanova N."/>
            <person name="Pagani I."/>
            <person name="Mavromatis K."/>
            <person name="Ovchinikova G."/>
            <person name="Pati A."/>
            <person name="Chen A."/>
            <person name="Palaniappan K."/>
            <person name="Land M."/>
            <person name="Hauser L."/>
            <person name="Brambilla E.M."/>
            <person name="Kotsyurbenko O."/>
            <person name="Rohde M."/>
            <person name="Tindall B.J."/>
            <person name="Abt B."/>
            <person name="Goker M."/>
            <person name="Detter J.C."/>
            <person name="Woyke T."/>
            <person name="Bristow J."/>
            <person name="Eisen J.A."/>
            <person name="Markowitz V."/>
            <person name="Hugenholtz P."/>
            <person name="Klenk H.P."/>
            <person name="Kyrpides N.C."/>
        </authorList>
    </citation>
    <scope>NUCLEOTIDE SEQUENCE [LARGE SCALE GENOMIC DNA]</scope>
    <source>
        <strain evidence="12">ATCC 51119 / DSM 12145 / JCM 21818 / LMG 10337 / NBRC 100064 / NCIMB 13643</strain>
    </source>
</reference>
<dbReference type="InterPro" id="IPR006543">
    <property type="entry name" value="Histidinol-phos"/>
</dbReference>
<protein>
    <recommendedName>
        <fullName evidence="6 7">D,D-heptose 1,7-bisphosphate phosphatase</fullName>
        <ecNumber evidence="7">3.1.3.-</ecNumber>
    </recommendedName>
</protein>
<feature type="site" description="Stabilizes the phosphoryl group" evidence="9">
    <location>
        <position position="52"/>
    </location>
</feature>
<evidence type="ECO:0000256" key="7">
    <source>
        <dbReference type="PIRNR" id="PIRNR004682"/>
    </source>
</evidence>
<evidence type="ECO:0000256" key="10">
    <source>
        <dbReference type="PIRSR" id="PIRSR004682-4"/>
    </source>
</evidence>
<dbReference type="InterPro" id="IPR023214">
    <property type="entry name" value="HAD_sf"/>
</dbReference>
<feature type="binding site" evidence="10">
    <location>
        <position position="135"/>
    </location>
    <ligand>
        <name>Mg(2+)</name>
        <dbReference type="ChEBI" id="CHEBI:18420"/>
    </ligand>
</feature>
<dbReference type="CDD" id="cd07503">
    <property type="entry name" value="HAD_HisB-N"/>
    <property type="match status" value="1"/>
</dbReference>
<dbReference type="GO" id="GO:0005975">
    <property type="term" value="P:carbohydrate metabolic process"/>
    <property type="evidence" value="ECO:0007669"/>
    <property type="project" value="InterPro"/>
</dbReference>
<feature type="binding site" evidence="10">
    <location>
        <position position="106"/>
    </location>
    <ligand>
        <name>Zn(2+)</name>
        <dbReference type="ChEBI" id="CHEBI:29105"/>
    </ligand>
</feature>
<dbReference type="SUPFAM" id="SSF56784">
    <property type="entry name" value="HAD-like"/>
    <property type="match status" value="1"/>
</dbReference>
<feature type="binding site" evidence="10">
    <location>
        <position position="10"/>
    </location>
    <ligand>
        <name>Mg(2+)</name>
        <dbReference type="ChEBI" id="CHEBI:18420"/>
    </ligand>
</feature>
<comment type="similarity">
    <text evidence="7">Belongs to the gmhB family.</text>
</comment>
<reference evidence="12" key="2">
    <citation type="submission" date="2011-02" db="EMBL/GenBank/DDBJ databases">
        <title>The complete genome of Pedobacter saltans DSM 12145.</title>
        <authorList>
            <consortium name="US DOE Joint Genome Institute (JGI-PGF)"/>
            <person name="Lucas S."/>
            <person name="Copeland A."/>
            <person name="Lapidus A."/>
            <person name="Bruce D."/>
            <person name="Goodwin L."/>
            <person name="Pitluck S."/>
            <person name="Kyrpides N."/>
            <person name="Mavromatis K."/>
            <person name="Pagani I."/>
            <person name="Ivanova N."/>
            <person name="Ovchinnikova G."/>
            <person name="Lu M."/>
            <person name="Detter J.C."/>
            <person name="Han C."/>
            <person name="Land M."/>
            <person name="Hauser L."/>
            <person name="Markowitz V."/>
            <person name="Cheng J.-F."/>
            <person name="Hugenholtz P."/>
            <person name="Woyke T."/>
            <person name="Wu D."/>
            <person name="Tindall B."/>
            <person name="Pomrenke H.G."/>
            <person name="Brambilla E."/>
            <person name="Klenk H.-P."/>
            <person name="Eisen J.A."/>
        </authorList>
    </citation>
    <scope>NUCLEOTIDE SEQUENCE [LARGE SCALE GENOMIC DNA]</scope>
    <source>
        <strain evidence="12">ATCC 51119 / DSM 12145 / JCM 21818 / LMG 10337 / NBRC 100064 / NCIMB 13643</strain>
    </source>
</reference>
<dbReference type="EC" id="3.1.3.-" evidence="7"/>
<dbReference type="GO" id="GO:0016791">
    <property type="term" value="F:phosphatase activity"/>
    <property type="evidence" value="ECO:0007669"/>
    <property type="project" value="InterPro"/>
</dbReference>
<evidence type="ECO:0000313" key="12">
    <source>
        <dbReference type="Proteomes" id="UP000000310"/>
    </source>
</evidence>
<feature type="binding site" evidence="10">
    <location>
        <position position="91"/>
    </location>
    <ligand>
        <name>Zn(2+)</name>
        <dbReference type="ChEBI" id="CHEBI:29105"/>
    </ligand>
</feature>
<dbReference type="InterPro" id="IPR036412">
    <property type="entry name" value="HAD-like_sf"/>
</dbReference>
<dbReference type="KEGG" id="psn:Pedsa_1259"/>
<feature type="site" description="Contributes to substrate recognition" evidence="9">
    <location>
        <position position="110"/>
    </location>
</feature>
<evidence type="ECO:0000256" key="8">
    <source>
        <dbReference type="PIRSR" id="PIRSR004682-1"/>
    </source>
</evidence>
<dbReference type="AlphaFoldDB" id="F0SDT0"/>
<name>F0SDT0_PSESL</name>
<comment type="subcellular location">
    <subcellularLocation>
        <location evidence="1 7">Cytoplasm</location>
    </subcellularLocation>
</comment>
<dbReference type="PANTHER" id="PTHR42891">
    <property type="entry name" value="D-GLYCERO-BETA-D-MANNO-HEPTOSE-1,7-BISPHOSPHATE 7-PHOSPHATASE"/>
    <property type="match status" value="1"/>
</dbReference>
<evidence type="ECO:0000256" key="9">
    <source>
        <dbReference type="PIRSR" id="PIRSR004682-3"/>
    </source>
</evidence>